<gene>
    <name evidence="8" type="ORF">CAUJ_LOCUS6486</name>
</gene>
<evidence type="ECO:0000256" key="7">
    <source>
        <dbReference type="SAM" id="Phobius"/>
    </source>
</evidence>
<dbReference type="PANTHER" id="PTHR10926:SF21">
    <property type="entry name" value="PROTEIN CBG16211"/>
    <property type="match status" value="1"/>
</dbReference>
<dbReference type="EMBL" id="CAJGYM010000016">
    <property type="protein sequence ID" value="CAD6190567.1"/>
    <property type="molecule type" value="Genomic_DNA"/>
</dbReference>
<evidence type="ECO:0000256" key="3">
    <source>
        <dbReference type="ARBA" id="ARBA00022692"/>
    </source>
</evidence>
<keyword evidence="4 7" id="KW-1133">Transmembrane helix</keyword>
<dbReference type="OrthoDB" id="5836149at2759"/>
<dbReference type="AlphaFoldDB" id="A0A8S1H5B4"/>
<evidence type="ECO:0000256" key="2">
    <source>
        <dbReference type="ARBA" id="ARBA00009457"/>
    </source>
</evidence>
<feature type="transmembrane region" description="Helical" evidence="7">
    <location>
        <begin position="310"/>
        <end position="335"/>
    </location>
</feature>
<organism evidence="8 9">
    <name type="scientific">Caenorhabditis auriculariae</name>
    <dbReference type="NCBI Taxonomy" id="2777116"/>
    <lineage>
        <taxon>Eukaryota</taxon>
        <taxon>Metazoa</taxon>
        <taxon>Ecdysozoa</taxon>
        <taxon>Nematoda</taxon>
        <taxon>Chromadorea</taxon>
        <taxon>Rhabditida</taxon>
        <taxon>Rhabditina</taxon>
        <taxon>Rhabditomorpha</taxon>
        <taxon>Rhabditoidea</taxon>
        <taxon>Rhabditidae</taxon>
        <taxon>Peloderinae</taxon>
        <taxon>Caenorhabditis</taxon>
    </lineage>
</organism>
<proteinExistence type="inferred from homology"/>
<comment type="subcellular location">
    <subcellularLocation>
        <location evidence="1">Membrane</location>
    </subcellularLocation>
</comment>
<feature type="transmembrane region" description="Helical" evidence="7">
    <location>
        <begin position="36"/>
        <end position="58"/>
    </location>
</feature>
<dbReference type="InterPro" id="IPR005045">
    <property type="entry name" value="CDC50/LEM3_fam"/>
</dbReference>
<evidence type="ECO:0008006" key="10">
    <source>
        <dbReference type="Google" id="ProtNLM"/>
    </source>
</evidence>
<keyword evidence="3 7" id="KW-0812">Transmembrane</keyword>
<dbReference type="GO" id="GO:0005886">
    <property type="term" value="C:plasma membrane"/>
    <property type="evidence" value="ECO:0007669"/>
    <property type="project" value="TreeGrafter"/>
</dbReference>
<reference evidence="8" key="1">
    <citation type="submission" date="2020-10" db="EMBL/GenBank/DDBJ databases">
        <authorList>
            <person name="Kikuchi T."/>
        </authorList>
    </citation>
    <scope>NUCLEOTIDE SEQUENCE</scope>
    <source>
        <strain evidence="8">NKZ352</strain>
    </source>
</reference>
<keyword evidence="5 6" id="KW-0472">Membrane</keyword>
<evidence type="ECO:0000256" key="4">
    <source>
        <dbReference type="ARBA" id="ARBA00022989"/>
    </source>
</evidence>
<comment type="similarity">
    <text evidence="2 6">Belongs to the CDC50/LEM3 family.</text>
</comment>
<accession>A0A8S1H5B4</accession>
<dbReference type="PIRSF" id="PIRSF015840">
    <property type="entry name" value="DUF284_TM_euk"/>
    <property type="match status" value="1"/>
</dbReference>
<evidence type="ECO:0000256" key="1">
    <source>
        <dbReference type="ARBA" id="ARBA00004370"/>
    </source>
</evidence>
<dbReference type="GO" id="GO:0005794">
    <property type="term" value="C:Golgi apparatus"/>
    <property type="evidence" value="ECO:0007669"/>
    <property type="project" value="TreeGrafter"/>
</dbReference>
<dbReference type="GO" id="GO:0005783">
    <property type="term" value="C:endoplasmic reticulum"/>
    <property type="evidence" value="ECO:0007669"/>
    <property type="project" value="TreeGrafter"/>
</dbReference>
<dbReference type="Proteomes" id="UP000835052">
    <property type="component" value="Unassembled WGS sequence"/>
</dbReference>
<protein>
    <recommendedName>
        <fullName evidence="10">Cell cycle control protein 50B</fullName>
    </recommendedName>
</protein>
<sequence length="346" mass="39978">MLLQRFEAVSERFRNFGRSILTQQLSGHDFVPNAQFSISTTLFFSLTFIALSAFVYAANSEVVEYVIRYDNSSKPQASIEIQIDTHVPPPVLFFYKLQNFPRNHRRMQHSVCYRQLIGEDSSMCETPRLRYRMNKYFCASAINVSCPEWLPMCAAVPRCTKYFAPMGAVAASMFNDTFHLEHSSFGGVPFTTAGIVSEEEMRMYAESPTSNSKKLCDHAMFQNTIKPESWPKHICEMGGYRNIDFIVWMRPVAYSSFNKIYRHLDPSGAFENGLPPGRYTLYIENNFFNDGTEKFFKILHPSWLGTKNRFFFLGFLFLGVIFLFVAIFFLVWFVFFTAKKTAAEID</sequence>
<name>A0A8S1H5B4_9PELO</name>
<keyword evidence="9" id="KW-1185">Reference proteome</keyword>
<dbReference type="Pfam" id="PF03381">
    <property type="entry name" value="CDC50"/>
    <property type="match status" value="1"/>
</dbReference>
<evidence type="ECO:0000256" key="6">
    <source>
        <dbReference type="PIRNR" id="PIRNR015840"/>
    </source>
</evidence>
<evidence type="ECO:0000313" key="9">
    <source>
        <dbReference type="Proteomes" id="UP000835052"/>
    </source>
</evidence>
<evidence type="ECO:0000313" key="8">
    <source>
        <dbReference type="EMBL" id="CAD6190567.1"/>
    </source>
</evidence>
<comment type="caution">
    <text evidence="8">The sequence shown here is derived from an EMBL/GenBank/DDBJ whole genome shotgun (WGS) entry which is preliminary data.</text>
</comment>
<evidence type="ECO:0000256" key="5">
    <source>
        <dbReference type="ARBA" id="ARBA00023136"/>
    </source>
</evidence>
<dbReference type="PANTHER" id="PTHR10926">
    <property type="entry name" value="CELL CYCLE CONTROL PROTEIN 50"/>
    <property type="match status" value="1"/>
</dbReference>